<evidence type="ECO:0008006" key="4">
    <source>
        <dbReference type="Google" id="ProtNLM"/>
    </source>
</evidence>
<dbReference type="Proteomes" id="UP001189429">
    <property type="component" value="Unassembled WGS sequence"/>
</dbReference>
<protein>
    <recommendedName>
        <fullName evidence="4">Hexosyltransferase</fullName>
    </recommendedName>
</protein>
<dbReference type="EMBL" id="CAUYUJ010009779">
    <property type="protein sequence ID" value="CAK0827604.1"/>
    <property type="molecule type" value="Genomic_DNA"/>
</dbReference>
<organism evidence="2 3">
    <name type="scientific">Prorocentrum cordatum</name>
    <dbReference type="NCBI Taxonomy" id="2364126"/>
    <lineage>
        <taxon>Eukaryota</taxon>
        <taxon>Sar</taxon>
        <taxon>Alveolata</taxon>
        <taxon>Dinophyceae</taxon>
        <taxon>Prorocentrales</taxon>
        <taxon>Prorocentraceae</taxon>
        <taxon>Prorocentrum</taxon>
    </lineage>
</organism>
<feature type="compositionally biased region" description="Pro residues" evidence="1">
    <location>
        <begin position="83"/>
        <end position="98"/>
    </location>
</feature>
<evidence type="ECO:0000313" key="2">
    <source>
        <dbReference type="EMBL" id="CAK0827604.1"/>
    </source>
</evidence>
<gene>
    <name evidence="2" type="ORF">PCOR1329_LOCUS27107</name>
</gene>
<reference evidence="2" key="1">
    <citation type="submission" date="2023-10" db="EMBL/GenBank/DDBJ databases">
        <authorList>
            <person name="Chen Y."/>
            <person name="Shah S."/>
            <person name="Dougan E. K."/>
            <person name="Thang M."/>
            <person name="Chan C."/>
        </authorList>
    </citation>
    <scope>NUCLEOTIDE SEQUENCE [LARGE SCALE GENOMIC DNA]</scope>
</reference>
<evidence type="ECO:0000313" key="3">
    <source>
        <dbReference type="Proteomes" id="UP001189429"/>
    </source>
</evidence>
<sequence length="335" mass="35952">MAEFTESPRAVGGAASSCAAAAPSASRSSSTRRPRPASQPAQPGMKTSSYGRGGDNELYISAHCNGAQATRPDPADPAAPGGAPEPPPAPPDPPPPPREPADAPAEPPTSLFCFSLLAPWTDDGALLELQLARRAGIFECEETAVYSNPAERYGSVDTKLVDIDLHCERGGLWDTLMNTPVFVKLWATILEDGQYSQHAWTVKADADTVFLPGRLRAILGSQVDPGAAEAGSGLFLNNCMFGLHGPLEVVSRRALEVRRDAHVRLPVEEDVYIRSCLQQLGVPQKDVFDILDELDCRRDGVVQSPDWHDCASGHAAFHPFKTAQEYGECLDRAQS</sequence>
<accession>A0ABN9S6W8</accession>
<feature type="compositionally biased region" description="Low complexity" evidence="1">
    <location>
        <begin position="14"/>
        <end position="29"/>
    </location>
</feature>
<comment type="caution">
    <text evidence="2">The sequence shown here is derived from an EMBL/GenBank/DDBJ whole genome shotgun (WGS) entry which is preliminary data.</text>
</comment>
<name>A0ABN9S6W8_9DINO</name>
<keyword evidence="3" id="KW-1185">Reference proteome</keyword>
<feature type="region of interest" description="Disordered" evidence="1">
    <location>
        <begin position="1"/>
        <end position="106"/>
    </location>
</feature>
<proteinExistence type="predicted"/>
<evidence type="ECO:0000256" key="1">
    <source>
        <dbReference type="SAM" id="MobiDB-lite"/>
    </source>
</evidence>